<accession>A0ABY5K781</accession>
<proteinExistence type="predicted"/>
<reference evidence="1 2" key="1">
    <citation type="submission" date="2022-07" db="EMBL/GenBank/DDBJ databases">
        <title>Novel species in genus cellulomonas.</title>
        <authorList>
            <person name="Ye L."/>
        </authorList>
    </citation>
    <scope>NUCLEOTIDE SEQUENCE [LARGE SCALE GENOMIC DNA]</scope>
    <source>
        <strain evidence="2">zg-Y908</strain>
    </source>
</reference>
<dbReference type="RefSeq" id="WP_227564513.1">
    <property type="nucleotide sequence ID" value="NZ_CP101989.1"/>
</dbReference>
<evidence type="ECO:0000313" key="1">
    <source>
        <dbReference type="EMBL" id="UUI66312.1"/>
    </source>
</evidence>
<evidence type="ECO:0000313" key="2">
    <source>
        <dbReference type="Proteomes" id="UP001317322"/>
    </source>
</evidence>
<protein>
    <recommendedName>
        <fullName evidence="3">DUF222 domain-containing protein</fullName>
    </recommendedName>
</protein>
<keyword evidence="2" id="KW-1185">Reference proteome</keyword>
<name>A0ABY5K781_9CELL</name>
<sequence>MADEMGAREVVTGALVVAADAVLVARGMPPIGGAAVPALQLFGAKASQAARERLEVFARALELAAGAPVDTVVERLAEQDDGPTLLYAALDALITGPGRDRAALLGAVLGRRVADEAADEQDALDLVLSVALGLEPAHLSVLAHLDDARGQTRVDPGDAWVAIGQLEQDLPGLRRVHRGALAALVANGTVAARDGRDGLSFGDSGVTNEWSVTELGATVVGFLKTHGRESSGADGDGL</sequence>
<dbReference type="EMBL" id="CP101989">
    <property type="protein sequence ID" value="UUI66312.1"/>
    <property type="molecule type" value="Genomic_DNA"/>
</dbReference>
<dbReference type="Proteomes" id="UP001317322">
    <property type="component" value="Chromosome"/>
</dbReference>
<organism evidence="1 2">
    <name type="scientific">Cellulomonas wangsupingiae</name>
    <dbReference type="NCBI Taxonomy" id="2968085"/>
    <lineage>
        <taxon>Bacteria</taxon>
        <taxon>Bacillati</taxon>
        <taxon>Actinomycetota</taxon>
        <taxon>Actinomycetes</taxon>
        <taxon>Micrococcales</taxon>
        <taxon>Cellulomonadaceae</taxon>
        <taxon>Cellulomonas</taxon>
    </lineage>
</organism>
<evidence type="ECO:0008006" key="3">
    <source>
        <dbReference type="Google" id="ProtNLM"/>
    </source>
</evidence>
<gene>
    <name evidence="1" type="ORF">NP075_06240</name>
</gene>